<evidence type="ECO:0000313" key="1">
    <source>
        <dbReference type="EMBL" id="GII47809.1"/>
    </source>
</evidence>
<evidence type="ECO:0000313" key="2">
    <source>
        <dbReference type="Proteomes" id="UP000644610"/>
    </source>
</evidence>
<organism evidence="1 2">
    <name type="scientific">Planotetraspora silvatica</name>
    <dbReference type="NCBI Taxonomy" id="234614"/>
    <lineage>
        <taxon>Bacteria</taxon>
        <taxon>Bacillati</taxon>
        <taxon>Actinomycetota</taxon>
        <taxon>Actinomycetes</taxon>
        <taxon>Streptosporangiales</taxon>
        <taxon>Streptosporangiaceae</taxon>
        <taxon>Planotetraspora</taxon>
    </lineage>
</organism>
<dbReference type="Proteomes" id="UP000644610">
    <property type="component" value="Unassembled WGS sequence"/>
</dbReference>
<accession>A0A8J3XNU8</accession>
<dbReference type="AlphaFoldDB" id="A0A8J3XNU8"/>
<sequence>MSDCLAPHVPVPQSGYHRLAWLDPRGDVRCRVVAWTCDCKALIYELCESGGLGFIRRTVQGDAVTVTETQRMPIRQVRELWATILVGMAR</sequence>
<name>A0A8J3XNU8_9ACTN</name>
<proteinExistence type="predicted"/>
<reference evidence="1" key="1">
    <citation type="submission" date="2021-01" db="EMBL/GenBank/DDBJ databases">
        <title>Whole genome shotgun sequence of Planotetraspora silvatica NBRC 100141.</title>
        <authorList>
            <person name="Komaki H."/>
            <person name="Tamura T."/>
        </authorList>
    </citation>
    <scope>NUCLEOTIDE SEQUENCE</scope>
    <source>
        <strain evidence="1">NBRC 100141</strain>
    </source>
</reference>
<keyword evidence="2" id="KW-1185">Reference proteome</keyword>
<gene>
    <name evidence="1" type="ORF">Psi02_42330</name>
</gene>
<comment type="caution">
    <text evidence="1">The sequence shown here is derived from an EMBL/GenBank/DDBJ whole genome shotgun (WGS) entry which is preliminary data.</text>
</comment>
<dbReference type="EMBL" id="BOOQ01000027">
    <property type="protein sequence ID" value="GII47809.1"/>
    <property type="molecule type" value="Genomic_DNA"/>
</dbReference>
<protein>
    <submittedName>
        <fullName evidence="1">Uncharacterized protein</fullName>
    </submittedName>
</protein>